<evidence type="ECO:0000256" key="8">
    <source>
        <dbReference type="PROSITE-ProRule" id="PRU00284"/>
    </source>
</evidence>
<dbReference type="InterPro" id="IPR033479">
    <property type="entry name" value="dCache_1"/>
</dbReference>
<evidence type="ECO:0000256" key="4">
    <source>
        <dbReference type="ARBA" id="ARBA00022692"/>
    </source>
</evidence>
<organism evidence="11 12">
    <name type="scientific">Clostridium tetani</name>
    <dbReference type="NCBI Taxonomy" id="1513"/>
    <lineage>
        <taxon>Bacteria</taxon>
        <taxon>Bacillati</taxon>
        <taxon>Bacillota</taxon>
        <taxon>Clostridia</taxon>
        <taxon>Eubacteriales</taxon>
        <taxon>Clostridiaceae</taxon>
        <taxon>Clostridium</taxon>
    </lineage>
</organism>
<accession>A0A4Q0VGS0</accession>
<dbReference type="Gene3D" id="3.30.450.20">
    <property type="entry name" value="PAS domain"/>
    <property type="match status" value="1"/>
</dbReference>
<proteinExistence type="predicted"/>
<keyword evidence="4 9" id="KW-0812">Transmembrane</keyword>
<dbReference type="Gene3D" id="1.10.287.950">
    <property type="entry name" value="Methyl-accepting chemotaxis protein"/>
    <property type="match status" value="1"/>
</dbReference>
<evidence type="ECO:0000256" key="6">
    <source>
        <dbReference type="ARBA" id="ARBA00023136"/>
    </source>
</evidence>
<keyword evidence="5 9" id="KW-1133">Transmembrane helix</keyword>
<dbReference type="SMART" id="SM00283">
    <property type="entry name" value="MA"/>
    <property type="match status" value="1"/>
</dbReference>
<feature type="domain" description="Methyl-accepting transducer" evidence="10">
    <location>
        <begin position="407"/>
        <end position="657"/>
    </location>
</feature>
<feature type="transmembrane region" description="Helical" evidence="9">
    <location>
        <begin position="6"/>
        <end position="29"/>
    </location>
</feature>
<dbReference type="PANTHER" id="PTHR32089:SF112">
    <property type="entry name" value="LYSOZYME-LIKE PROTEIN-RELATED"/>
    <property type="match status" value="1"/>
</dbReference>
<dbReference type="Pfam" id="PF02743">
    <property type="entry name" value="dCache_1"/>
    <property type="match status" value="1"/>
</dbReference>
<dbReference type="RefSeq" id="WP_129029608.1">
    <property type="nucleotide sequence ID" value="NZ_QMAP01000001.1"/>
</dbReference>
<dbReference type="SUPFAM" id="SSF58104">
    <property type="entry name" value="Methyl-accepting chemotaxis protein (MCP) signaling domain"/>
    <property type="match status" value="1"/>
</dbReference>
<gene>
    <name evidence="11" type="ORF">DP130_00730</name>
</gene>
<dbReference type="CDD" id="cd12912">
    <property type="entry name" value="PDC2_MCP_like"/>
    <property type="match status" value="1"/>
</dbReference>
<evidence type="ECO:0000259" key="10">
    <source>
        <dbReference type="PROSITE" id="PS50111"/>
    </source>
</evidence>
<comment type="subcellular location">
    <subcellularLocation>
        <location evidence="1">Cell membrane</location>
        <topology evidence="1">Multi-pass membrane protein</topology>
    </subcellularLocation>
</comment>
<dbReference type="InterPro" id="IPR004089">
    <property type="entry name" value="MCPsignal_dom"/>
</dbReference>
<comment type="caution">
    <text evidence="11">The sequence shown here is derived from an EMBL/GenBank/DDBJ whole genome shotgun (WGS) entry which is preliminary data.</text>
</comment>
<dbReference type="Proteomes" id="UP000290921">
    <property type="component" value="Unassembled WGS sequence"/>
</dbReference>
<keyword evidence="7 8" id="KW-0807">Transducer</keyword>
<dbReference type="InterPro" id="IPR029151">
    <property type="entry name" value="Sensor-like_sf"/>
</dbReference>
<dbReference type="PANTHER" id="PTHR32089">
    <property type="entry name" value="METHYL-ACCEPTING CHEMOTAXIS PROTEIN MCPB"/>
    <property type="match status" value="1"/>
</dbReference>
<evidence type="ECO:0000256" key="5">
    <source>
        <dbReference type="ARBA" id="ARBA00022989"/>
    </source>
</evidence>
<dbReference type="GO" id="GO:0007165">
    <property type="term" value="P:signal transduction"/>
    <property type="evidence" value="ECO:0007669"/>
    <property type="project" value="UniProtKB-KW"/>
</dbReference>
<dbReference type="PROSITE" id="PS50111">
    <property type="entry name" value="CHEMOTAXIS_TRANSDUC_2"/>
    <property type="match status" value="1"/>
</dbReference>
<evidence type="ECO:0000256" key="9">
    <source>
        <dbReference type="SAM" id="Phobius"/>
    </source>
</evidence>
<protein>
    <recommendedName>
        <fullName evidence="10">Methyl-accepting transducer domain-containing protein</fullName>
    </recommendedName>
</protein>
<dbReference type="EMBL" id="QMAP01000001">
    <property type="protein sequence ID" value="RXI50529.1"/>
    <property type="molecule type" value="Genomic_DNA"/>
</dbReference>
<evidence type="ECO:0000256" key="7">
    <source>
        <dbReference type="ARBA" id="ARBA00023224"/>
    </source>
</evidence>
<evidence type="ECO:0000313" key="12">
    <source>
        <dbReference type="Proteomes" id="UP000290921"/>
    </source>
</evidence>
<dbReference type="CDD" id="cd12913">
    <property type="entry name" value="PDC1_MCP_like"/>
    <property type="match status" value="1"/>
</dbReference>
<dbReference type="GO" id="GO:0006935">
    <property type="term" value="P:chemotaxis"/>
    <property type="evidence" value="ECO:0007669"/>
    <property type="project" value="UniProtKB-KW"/>
</dbReference>
<name>A0A4Q0VGS0_CLOTA</name>
<sequence length="693" mass="76870">MKKIGNQIIAIIVICSITIGAIIGATSIVKGKKVMEKEVKNRLLEMTKARKREFDVGLKNISNSVEDIATLIESSFNLDLASKDKNYVDNYLNSLKPMVKATAKKIEVCKSIDVTFEPKSIGGILGEIWYLDEKDNKHFILQPQSDISIYDENGEGNGMKWFYDIMKKDHGIWMDPYISKGTHISTVTYSYPLKINGKALGVVSVDINFESFKNMINNIKVYNTGYAFLLNKDYEYIVHKNLKQKSDLKNLNENIIKEIKNSKSGLIEVQLFGQQQLLSFSKFDDGRIFVLLVPKKEIFREMNNLIYIIAIIMFVCAIGIIFIAYKLGLTISRPIELVTSNLNRLSNFDLSCNSELDEVNKLLLRKDEIGEIGRASIKLKQELKGIVEVISEISEDIYCNMSNLALATNGASHSINEVAKTIEGLAKGATEQAKESERGSDNLELLAKDIKSTVLNGELVEKNSHKVGEATKKGLKSVENLVDKFEINVETTKIIEKNINALTEKSTSIGNIVEAIIAISTQTNLLALNAAIEAARAGEAGKGFTVVAEEIRKLSEDTAKFTEEIGNILKQIKLDIDKSNNSIKLGEKTLNDVNNSMEDSKNAFNTIYSLVAGNIEVVDSLKSKLKKIEKNQAEVVSSIENIAAVTQQAAASMEEVSASSEEQVATMENISESADTLHKTIEKLNNVVGKFKF</sequence>
<evidence type="ECO:0000256" key="1">
    <source>
        <dbReference type="ARBA" id="ARBA00004651"/>
    </source>
</evidence>
<dbReference type="AlphaFoldDB" id="A0A4Q0VGS0"/>
<dbReference type="Pfam" id="PF00015">
    <property type="entry name" value="MCPsignal"/>
    <property type="match status" value="1"/>
</dbReference>
<dbReference type="GO" id="GO:0005886">
    <property type="term" value="C:plasma membrane"/>
    <property type="evidence" value="ECO:0007669"/>
    <property type="project" value="UniProtKB-SubCell"/>
</dbReference>
<evidence type="ECO:0000313" key="11">
    <source>
        <dbReference type="EMBL" id="RXI50529.1"/>
    </source>
</evidence>
<keyword evidence="2" id="KW-1003">Cell membrane</keyword>
<keyword evidence="3" id="KW-0145">Chemotaxis</keyword>
<keyword evidence="6 9" id="KW-0472">Membrane</keyword>
<evidence type="ECO:0000256" key="3">
    <source>
        <dbReference type="ARBA" id="ARBA00022500"/>
    </source>
</evidence>
<dbReference type="SUPFAM" id="SSF103190">
    <property type="entry name" value="Sensory domain-like"/>
    <property type="match status" value="1"/>
</dbReference>
<reference evidence="11 12" key="1">
    <citation type="submission" date="2018-06" db="EMBL/GenBank/DDBJ databases">
        <title>Genome conservation of Clostridium tetani.</title>
        <authorList>
            <person name="Bruggemann H."/>
            <person name="Popoff M.R."/>
        </authorList>
    </citation>
    <scope>NUCLEOTIDE SEQUENCE [LARGE SCALE GENOMIC DNA]</scope>
    <source>
        <strain evidence="11 12">2017.061</strain>
    </source>
</reference>
<feature type="transmembrane region" description="Helical" evidence="9">
    <location>
        <begin position="305"/>
        <end position="325"/>
    </location>
</feature>
<evidence type="ECO:0000256" key="2">
    <source>
        <dbReference type="ARBA" id="ARBA00022475"/>
    </source>
</evidence>